<keyword evidence="3" id="KW-1185">Reference proteome</keyword>
<dbReference type="OrthoDB" id="5210544at2759"/>
<dbReference type="Proteomes" id="UP000803844">
    <property type="component" value="Unassembled WGS sequence"/>
</dbReference>
<gene>
    <name evidence="2" type="ORF">M406DRAFT_328459</name>
</gene>
<feature type="compositionally biased region" description="Basic and acidic residues" evidence="1">
    <location>
        <begin position="254"/>
        <end position="275"/>
    </location>
</feature>
<proteinExistence type="predicted"/>
<evidence type="ECO:0000256" key="1">
    <source>
        <dbReference type="SAM" id="MobiDB-lite"/>
    </source>
</evidence>
<organism evidence="2 3">
    <name type="scientific">Cryphonectria parasitica (strain ATCC 38755 / EP155)</name>
    <dbReference type="NCBI Taxonomy" id="660469"/>
    <lineage>
        <taxon>Eukaryota</taxon>
        <taxon>Fungi</taxon>
        <taxon>Dikarya</taxon>
        <taxon>Ascomycota</taxon>
        <taxon>Pezizomycotina</taxon>
        <taxon>Sordariomycetes</taxon>
        <taxon>Sordariomycetidae</taxon>
        <taxon>Diaporthales</taxon>
        <taxon>Cryphonectriaceae</taxon>
        <taxon>Cryphonectria-Endothia species complex</taxon>
        <taxon>Cryphonectria</taxon>
    </lineage>
</organism>
<evidence type="ECO:0000313" key="3">
    <source>
        <dbReference type="Proteomes" id="UP000803844"/>
    </source>
</evidence>
<evidence type="ECO:0000313" key="2">
    <source>
        <dbReference type="EMBL" id="KAF3767376.1"/>
    </source>
</evidence>
<dbReference type="GeneID" id="63837459"/>
<reference evidence="2" key="1">
    <citation type="journal article" date="2020" name="Phytopathology">
        <title>Genome sequence of the chestnut blight fungus Cryphonectria parasitica EP155: A fundamental resource for an archetypical invasive plant pathogen.</title>
        <authorList>
            <person name="Crouch J.A."/>
            <person name="Dawe A."/>
            <person name="Aerts A."/>
            <person name="Barry K."/>
            <person name="Churchill A.C.L."/>
            <person name="Grimwood J."/>
            <person name="Hillman B."/>
            <person name="Milgroom M.G."/>
            <person name="Pangilinan J."/>
            <person name="Smith M."/>
            <person name="Salamov A."/>
            <person name="Schmutz J."/>
            <person name="Yadav J."/>
            <person name="Grigoriev I.V."/>
            <person name="Nuss D."/>
        </authorList>
    </citation>
    <scope>NUCLEOTIDE SEQUENCE</scope>
    <source>
        <strain evidence="2">EP155</strain>
    </source>
</reference>
<accession>A0A9P5CRK7</accession>
<protein>
    <submittedName>
        <fullName evidence="2">Uncharacterized protein</fullName>
    </submittedName>
</protein>
<dbReference type="AlphaFoldDB" id="A0A9P5CRK7"/>
<dbReference type="EMBL" id="MU032346">
    <property type="protein sequence ID" value="KAF3767376.1"/>
    <property type="molecule type" value="Genomic_DNA"/>
</dbReference>
<comment type="caution">
    <text evidence="2">The sequence shown here is derived from an EMBL/GenBank/DDBJ whole genome shotgun (WGS) entry which is preliminary data.</text>
</comment>
<feature type="region of interest" description="Disordered" evidence="1">
    <location>
        <begin position="248"/>
        <end position="287"/>
    </location>
</feature>
<dbReference type="RefSeq" id="XP_040778337.1">
    <property type="nucleotide sequence ID" value="XM_040920330.1"/>
</dbReference>
<name>A0A9P5CRK7_CRYP1</name>
<sequence>MTSPVTMSLGFLQSSVNTFNMPKLTYTIENAPGKIYGKNSNELIFKEPSSHAIIYSTATTTSGGLLTMGAKKNKKQLFRGPPSEKDGGACVATLDEPASDSAGRDETLEMHHVKLDGSSSHGTEPASTRLQIKKTSSWVPLAGGDRHAVTFREEGYTWSGKALLKRDRDGRVVARVAGPWFWQGKLGDMEVDVPEMGDEEERRSLLEMVLATFVARWWGERVVGEERAKEAKRMEEEAAQAKAVQKKKAAAAVETKKQEEAEERKKREAEGEGAKMSETGEQQGTGPCFGEYIAYEYVEEETGTAGGWWRE</sequence>